<organism evidence="2 3">
    <name type="scientific">Roseburia inulinivorans</name>
    <dbReference type="NCBI Taxonomy" id="360807"/>
    <lineage>
        <taxon>Bacteria</taxon>
        <taxon>Bacillati</taxon>
        <taxon>Bacillota</taxon>
        <taxon>Clostridia</taxon>
        <taxon>Lachnospirales</taxon>
        <taxon>Lachnospiraceae</taxon>
        <taxon>Roseburia</taxon>
    </lineage>
</organism>
<dbReference type="Proteomes" id="UP000283701">
    <property type="component" value="Unassembled WGS sequence"/>
</dbReference>
<name>A0A3R6H308_9FIRM</name>
<evidence type="ECO:0000313" key="2">
    <source>
        <dbReference type="EMBL" id="RHF85120.1"/>
    </source>
</evidence>
<evidence type="ECO:0000259" key="1">
    <source>
        <dbReference type="Pfam" id="PF04991"/>
    </source>
</evidence>
<dbReference type="GO" id="GO:0009100">
    <property type="term" value="P:glycoprotein metabolic process"/>
    <property type="evidence" value="ECO:0007669"/>
    <property type="project" value="UniProtKB-ARBA"/>
</dbReference>
<feature type="domain" description="LicD/FKTN/FKRP nucleotidyltransferase" evidence="1">
    <location>
        <begin position="93"/>
        <end position="116"/>
    </location>
</feature>
<comment type="caution">
    <text evidence="2">The sequence shown here is derived from an EMBL/GenBank/DDBJ whole genome shotgun (WGS) entry which is preliminary data.</text>
</comment>
<dbReference type="InterPro" id="IPR007074">
    <property type="entry name" value="LicD/FKTN/FKRP_NTP_transf"/>
</dbReference>
<reference evidence="2 3" key="1">
    <citation type="submission" date="2018-08" db="EMBL/GenBank/DDBJ databases">
        <title>A genome reference for cultivated species of the human gut microbiota.</title>
        <authorList>
            <person name="Zou Y."/>
            <person name="Xue W."/>
            <person name="Luo G."/>
        </authorList>
    </citation>
    <scope>NUCLEOTIDE SEQUENCE [LARGE SCALE GENOMIC DNA]</scope>
    <source>
        <strain evidence="2 3">AM23-23AC</strain>
    </source>
</reference>
<protein>
    <recommendedName>
        <fullName evidence="1">LicD/FKTN/FKRP nucleotidyltransferase domain-containing protein</fullName>
    </recommendedName>
</protein>
<accession>A0A3R6H308</accession>
<sequence>MWGIWRSIMMKIKRKQYLQRRSVQNFLLQINMKIKEKLKKTKLLYPIWHSLRLYFNERAEKKKIMAYRRYGKDALKKVMDVVIPGQYNCIAIAGTLLGLVREGKLIDWDDDLDFVIIENSKFSWILFEQDMIKNGFKKYRQFEDSGKITGQGYKWKNVLCDFSLWSMNENPTTILYNCSQIKGKKYEYNKYEEYLAVYKQVPLIDKFVIREFDMVGKIKLPQNYKEVLAALYGEKWKVPDKNYKNNLQENIILRKAIYY</sequence>
<evidence type="ECO:0000313" key="3">
    <source>
        <dbReference type="Proteomes" id="UP000283701"/>
    </source>
</evidence>
<dbReference type="Pfam" id="PF04991">
    <property type="entry name" value="LicD"/>
    <property type="match status" value="1"/>
</dbReference>
<gene>
    <name evidence="2" type="ORF">DW654_06845</name>
</gene>
<dbReference type="EMBL" id="QRHP01000005">
    <property type="protein sequence ID" value="RHF85120.1"/>
    <property type="molecule type" value="Genomic_DNA"/>
</dbReference>
<proteinExistence type="predicted"/>
<dbReference type="AlphaFoldDB" id="A0A3R6H308"/>